<protein>
    <recommendedName>
        <fullName evidence="4">Transcriptional regulator</fullName>
    </recommendedName>
</protein>
<accession>A0A1F6GWZ5</accession>
<comment type="similarity">
    <text evidence="1">Belongs to the FrmR/RcnR family.</text>
</comment>
<evidence type="ECO:0000313" key="2">
    <source>
        <dbReference type="EMBL" id="OGH02697.1"/>
    </source>
</evidence>
<dbReference type="Pfam" id="PF02583">
    <property type="entry name" value="Trns_repr_metal"/>
    <property type="match status" value="1"/>
</dbReference>
<dbReference type="Proteomes" id="UP000177583">
    <property type="component" value="Unassembled WGS sequence"/>
</dbReference>
<sequence>MFPSHEDQLKRLAKVQGQIRGIAKMIEDRRYCADILTQLKAAQAALKKVELGVLENHLRHCVTDAAKTGGEEFDRKIEEILRLLSRAV</sequence>
<proteinExistence type="inferred from homology"/>
<name>A0A1F6GWZ5_9PROT</name>
<evidence type="ECO:0000313" key="3">
    <source>
        <dbReference type="Proteomes" id="UP000177583"/>
    </source>
</evidence>
<gene>
    <name evidence="2" type="ORF">A2557_11480</name>
</gene>
<dbReference type="InterPro" id="IPR003735">
    <property type="entry name" value="Metal_Tscrpt_repr"/>
</dbReference>
<dbReference type="CDD" id="cd10148">
    <property type="entry name" value="CsoR-like_DUF156"/>
    <property type="match status" value="1"/>
</dbReference>
<evidence type="ECO:0000256" key="1">
    <source>
        <dbReference type="ARBA" id="ARBA00005260"/>
    </source>
</evidence>
<reference evidence="2 3" key="1">
    <citation type="journal article" date="2016" name="Nat. Commun.">
        <title>Thousands of microbial genomes shed light on interconnected biogeochemical processes in an aquifer system.</title>
        <authorList>
            <person name="Anantharaman K."/>
            <person name="Brown C.T."/>
            <person name="Hug L.A."/>
            <person name="Sharon I."/>
            <person name="Castelle C.J."/>
            <person name="Probst A.J."/>
            <person name="Thomas B.C."/>
            <person name="Singh A."/>
            <person name="Wilkins M.J."/>
            <person name="Karaoz U."/>
            <person name="Brodie E.L."/>
            <person name="Williams K.H."/>
            <person name="Hubbard S.S."/>
            <person name="Banfield J.F."/>
        </authorList>
    </citation>
    <scope>NUCLEOTIDE SEQUENCE [LARGE SCALE GENOMIC DNA]</scope>
</reference>
<dbReference type="GO" id="GO:0045892">
    <property type="term" value="P:negative regulation of DNA-templated transcription"/>
    <property type="evidence" value="ECO:0007669"/>
    <property type="project" value="UniProtKB-ARBA"/>
</dbReference>
<dbReference type="GO" id="GO:0003677">
    <property type="term" value="F:DNA binding"/>
    <property type="evidence" value="ECO:0007669"/>
    <property type="project" value="InterPro"/>
</dbReference>
<evidence type="ECO:0008006" key="4">
    <source>
        <dbReference type="Google" id="ProtNLM"/>
    </source>
</evidence>
<dbReference type="AlphaFoldDB" id="A0A1F6GWZ5"/>
<dbReference type="GO" id="GO:0046872">
    <property type="term" value="F:metal ion binding"/>
    <property type="evidence" value="ECO:0007669"/>
    <property type="project" value="InterPro"/>
</dbReference>
<comment type="caution">
    <text evidence="2">The sequence shown here is derived from an EMBL/GenBank/DDBJ whole genome shotgun (WGS) entry which is preliminary data.</text>
</comment>
<dbReference type="InterPro" id="IPR038390">
    <property type="entry name" value="Metal_Tscrpt_repr_sf"/>
</dbReference>
<organism evidence="2 3">
    <name type="scientific">Candidatus Lambdaproteobacteria bacterium RIFOXYD2_FULL_56_26</name>
    <dbReference type="NCBI Taxonomy" id="1817773"/>
    <lineage>
        <taxon>Bacteria</taxon>
        <taxon>Pseudomonadati</taxon>
        <taxon>Pseudomonadota</taxon>
        <taxon>Candidatus Lambdaproteobacteria</taxon>
    </lineage>
</organism>
<dbReference type="Gene3D" id="1.20.58.1000">
    <property type="entry name" value="Metal-sensitive repressor, helix protomer"/>
    <property type="match status" value="1"/>
</dbReference>
<dbReference type="PANTHER" id="PTHR33677:SF3">
    <property type="entry name" value="COPPER-SENSING TRANSCRIPTIONAL REPRESSOR RICR"/>
    <property type="match status" value="1"/>
</dbReference>
<dbReference type="EMBL" id="MFNF01000021">
    <property type="protein sequence ID" value="OGH02697.1"/>
    <property type="molecule type" value="Genomic_DNA"/>
</dbReference>
<dbReference type="PANTHER" id="PTHR33677">
    <property type="entry name" value="TRANSCRIPTIONAL REPRESSOR FRMR-RELATED"/>
    <property type="match status" value="1"/>
</dbReference>